<dbReference type="AlphaFoldDB" id="A0A7U7J5X5"/>
<proteinExistence type="predicted"/>
<gene>
    <name evidence="1" type="ORF">BN874_70002</name>
</gene>
<evidence type="ECO:0000313" key="2">
    <source>
        <dbReference type="Proteomes" id="UP000019184"/>
    </source>
</evidence>
<evidence type="ECO:0000313" key="1">
    <source>
        <dbReference type="EMBL" id="CDH47018.1"/>
    </source>
</evidence>
<reference evidence="1 2" key="1">
    <citation type="journal article" date="2014" name="ISME J.">
        <title>Candidatus Competibacter-lineage genomes retrieved from metagenomes reveal functional metabolic diversity.</title>
        <authorList>
            <person name="McIlroy S.J."/>
            <person name="Albertsen M."/>
            <person name="Andresen E.K."/>
            <person name="Saunders A.M."/>
            <person name="Kristiansen R."/>
            <person name="Stokholm-Bjerregaard M."/>
            <person name="Nielsen K.L."/>
            <person name="Nielsen P.H."/>
        </authorList>
    </citation>
    <scope>NUCLEOTIDE SEQUENCE [LARGE SCALE GENOMIC DNA]</scope>
    <source>
        <strain evidence="1 2">Run_B_J11</strain>
    </source>
</reference>
<name>A0A7U7J5X5_9GAMM</name>
<accession>A0A7U7J5X5</accession>
<keyword evidence="2" id="KW-1185">Reference proteome</keyword>
<protein>
    <submittedName>
        <fullName evidence="1">Uncharacterized protein</fullName>
    </submittedName>
</protein>
<comment type="caution">
    <text evidence="1">The sequence shown here is derived from an EMBL/GenBank/DDBJ whole genome shotgun (WGS) entry which is preliminary data.</text>
</comment>
<organism evidence="1 2">
    <name type="scientific">Candidatus Contendobacter odensis Run_B_J11</name>
    <dbReference type="NCBI Taxonomy" id="1400861"/>
    <lineage>
        <taxon>Bacteria</taxon>
        <taxon>Pseudomonadati</taxon>
        <taxon>Pseudomonadota</taxon>
        <taxon>Gammaproteobacteria</taxon>
        <taxon>Candidatus Competibacteraceae</taxon>
        <taxon>Candidatus Contendibacter</taxon>
    </lineage>
</organism>
<dbReference type="Proteomes" id="UP000019184">
    <property type="component" value="Unassembled WGS sequence"/>
</dbReference>
<dbReference type="EMBL" id="CBTK010000287">
    <property type="protein sequence ID" value="CDH47018.1"/>
    <property type="molecule type" value="Genomic_DNA"/>
</dbReference>
<sequence length="67" mass="7322">MKKHTNNLFISIMIKPNCDLHLTALRASGEAGVGPLNLMRNRATSLISLFVMSRPVSSAQKETLHGC</sequence>